<reference evidence="1" key="1">
    <citation type="submission" date="2022-08" db="EMBL/GenBank/DDBJ databases">
        <authorList>
            <person name="Deng Y."/>
            <person name="Han X.-F."/>
            <person name="Zhang Y.-Q."/>
        </authorList>
    </citation>
    <scope>NUCLEOTIDE SEQUENCE</scope>
    <source>
        <strain evidence="1">CPCC 205763</strain>
    </source>
</reference>
<accession>A0ABT2GMA0</accession>
<evidence type="ECO:0000313" key="2">
    <source>
        <dbReference type="Proteomes" id="UP001165584"/>
    </source>
</evidence>
<evidence type="ECO:0000313" key="1">
    <source>
        <dbReference type="EMBL" id="MCS5717333.1"/>
    </source>
</evidence>
<dbReference type="EMBL" id="JANLCM010000001">
    <property type="protein sequence ID" value="MCS5717333.1"/>
    <property type="molecule type" value="Genomic_DNA"/>
</dbReference>
<proteinExistence type="predicted"/>
<organism evidence="1 2">
    <name type="scientific">Herbiconiux aconitum</name>
    <dbReference type="NCBI Taxonomy" id="2970913"/>
    <lineage>
        <taxon>Bacteria</taxon>
        <taxon>Bacillati</taxon>
        <taxon>Actinomycetota</taxon>
        <taxon>Actinomycetes</taxon>
        <taxon>Micrococcales</taxon>
        <taxon>Microbacteriaceae</taxon>
        <taxon>Herbiconiux</taxon>
    </lineage>
</organism>
<dbReference type="Proteomes" id="UP001165584">
    <property type="component" value="Unassembled WGS sequence"/>
</dbReference>
<sequence>MKLSSDASEVLMVALVVSSLVVRVVGTERGAGFRLVFEGEIAGDVEGAPTVGSAGSTDACSGPSGSGTVVVAIAARRGAARAEARGELGSIVQRRFRLQSGLLGGAGEYAFRVSLEEQRLYDGSVTIERAGVGFAVAAENLLDSATLWFDDSGTADAPVLSCSFWCPAAASPGSPPSAADGGAGAISDLSAALYHNGRLLVGPEESGEGKMPVELRIIDLLDGPDEAKPFRHVQARFRGARAFVSGVVPGVHDLSAHPGVYAIRVTRGREVVARVPFEIDWHGVLREAGSVECRADGRRVMLVGRGRRFGPPPARTTATLDPVYARHFAALRGPERVVLDALHRRALDRLVSDLVLCDSFRLLDAEVERAALHELLTRVEEFESVLPGDYPVAIGGEEVPFERMRPFVLLQLAELDGGAAVVPARG</sequence>
<protein>
    <submittedName>
        <fullName evidence="1">Uncharacterized protein</fullName>
    </submittedName>
</protein>
<comment type="caution">
    <text evidence="1">The sequence shown here is derived from an EMBL/GenBank/DDBJ whole genome shotgun (WGS) entry which is preliminary data.</text>
</comment>
<dbReference type="RefSeq" id="WP_259507988.1">
    <property type="nucleotide sequence ID" value="NZ_JANLCM010000001.1"/>
</dbReference>
<name>A0ABT2GMA0_9MICO</name>
<keyword evidence="2" id="KW-1185">Reference proteome</keyword>
<gene>
    <name evidence="1" type="ORF">N1027_04190</name>
</gene>